<proteinExistence type="predicted"/>
<gene>
    <name evidence="4" type="ORF">RM423_04085</name>
</gene>
<evidence type="ECO:0000259" key="3">
    <source>
        <dbReference type="PROSITE" id="PS50977"/>
    </source>
</evidence>
<feature type="DNA-binding region" description="H-T-H motif" evidence="2">
    <location>
        <begin position="43"/>
        <end position="62"/>
    </location>
</feature>
<name>A0ABU2J6E6_9ACTN</name>
<dbReference type="Pfam" id="PF00440">
    <property type="entry name" value="TetR_N"/>
    <property type="match status" value="1"/>
</dbReference>
<dbReference type="Gene3D" id="1.10.357.10">
    <property type="entry name" value="Tetracycline Repressor, domain 2"/>
    <property type="match status" value="1"/>
</dbReference>
<evidence type="ECO:0000313" key="5">
    <source>
        <dbReference type="Proteomes" id="UP001183176"/>
    </source>
</evidence>
<dbReference type="InterPro" id="IPR041586">
    <property type="entry name" value="PsrA_TetR_C"/>
</dbReference>
<dbReference type="PROSITE" id="PS50977">
    <property type="entry name" value="HTH_TETR_2"/>
    <property type="match status" value="1"/>
</dbReference>
<organism evidence="4 5">
    <name type="scientific">Jatrophihabitans lederbergiae</name>
    <dbReference type="NCBI Taxonomy" id="3075547"/>
    <lineage>
        <taxon>Bacteria</taxon>
        <taxon>Bacillati</taxon>
        <taxon>Actinomycetota</taxon>
        <taxon>Actinomycetes</taxon>
        <taxon>Jatrophihabitantales</taxon>
        <taxon>Jatrophihabitantaceae</taxon>
        <taxon>Jatrophihabitans</taxon>
    </lineage>
</organism>
<reference evidence="5" key="1">
    <citation type="submission" date="2023-07" db="EMBL/GenBank/DDBJ databases">
        <title>30 novel species of actinomycetes from the DSMZ collection.</title>
        <authorList>
            <person name="Nouioui I."/>
        </authorList>
    </citation>
    <scope>NUCLEOTIDE SEQUENCE [LARGE SCALE GENOMIC DNA]</scope>
    <source>
        <strain evidence="5">DSM 44399</strain>
    </source>
</reference>
<keyword evidence="1 2" id="KW-0238">DNA-binding</keyword>
<sequence>MSSLPSPSPAAADGRRAGGERTRRLLIEAAQQLIAERGESAIRLRDLTERAQTNIAAVHYHFGGLAALLATAASEAVENIIDAQIAELDALPADASLHEITGAYFRPMVHALRGPSSKGRPYVRVLARVTSDPPDGLEEWAATATGRAHAALIPRLRAVMPGVDDDELLFRVKCVGGILVLLSMTALEPELHGKSPDEVERMLVPVIAGTFLGG</sequence>
<accession>A0ABU2J6E6</accession>
<evidence type="ECO:0000256" key="1">
    <source>
        <dbReference type="ARBA" id="ARBA00023125"/>
    </source>
</evidence>
<feature type="domain" description="HTH tetR-type" evidence="3">
    <location>
        <begin position="20"/>
        <end position="80"/>
    </location>
</feature>
<evidence type="ECO:0000256" key="2">
    <source>
        <dbReference type="PROSITE-ProRule" id="PRU00335"/>
    </source>
</evidence>
<dbReference type="InterPro" id="IPR009057">
    <property type="entry name" value="Homeodomain-like_sf"/>
</dbReference>
<keyword evidence="5" id="KW-1185">Reference proteome</keyword>
<dbReference type="RefSeq" id="WP_311421715.1">
    <property type="nucleotide sequence ID" value="NZ_JAVREH010000003.1"/>
</dbReference>
<evidence type="ECO:0000313" key="4">
    <source>
        <dbReference type="EMBL" id="MDT0260566.1"/>
    </source>
</evidence>
<dbReference type="PANTHER" id="PTHR30055:SF235">
    <property type="entry name" value="TRANSCRIPTIONAL REGULATORY PROTEIN"/>
    <property type="match status" value="1"/>
</dbReference>
<dbReference type="EMBL" id="JAVREH010000003">
    <property type="protein sequence ID" value="MDT0260566.1"/>
    <property type="molecule type" value="Genomic_DNA"/>
</dbReference>
<dbReference type="InterPro" id="IPR001647">
    <property type="entry name" value="HTH_TetR"/>
</dbReference>
<dbReference type="PANTHER" id="PTHR30055">
    <property type="entry name" value="HTH-TYPE TRANSCRIPTIONAL REGULATOR RUTR"/>
    <property type="match status" value="1"/>
</dbReference>
<dbReference type="Proteomes" id="UP001183176">
    <property type="component" value="Unassembled WGS sequence"/>
</dbReference>
<comment type="caution">
    <text evidence="4">The sequence shown here is derived from an EMBL/GenBank/DDBJ whole genome shotgun (WGS) entry which is preliminary data.</text>
</comment>
<dbReference type="InterPro" id="IPR050109">
    <property type="entry name" value="HTH-type_TetR-like_transc_reg"/>
</dbReference>
<protein>
    <submittedName>
        <fullName evidence="4">TetR family transcriptional regulator</fullName>
    </submittedName>
</protein>
<dbReference type="SUPFAM" id="SSF46689">
    <property type="entry name" value="Homeodomain-like"/>
    <property type="match status" value="1"/>
</dbReference>
<dbReference type="Pfam" id="PF17939">
    <property type="entry name" value="TetR_C_30"/>
    <property type="match status" value="1"/>
</dbReference>
<dbReference type="SUPFAM" id="SSF48498">
    <property type="entry name" value="Tetracyclin repressor-like, C-terminal domain"/>
    <property type="match status" value="1"/>
</dbReference>
<dbReference type="InterPro" id="IPR036271">
    <property type="entry name" value="Tet_transcr_reg_TetR-rel_C_sf"/>
</dbReference>